<dbReference type="Pfam" id="PF00651">
    <property type="entry name" value="BTB"/>
    <property type="match status" value="1"/>
</dbReference>
<evidence type="ECO:0000256" key="1">
    <source>
        <dbReference type="ARBA" id="ARBA00023117"/>
    </source>
</evidence>
<dbReference type="PANTHER" id="PTHR22880:SF225">
    <property type="entry name" value="BROMODOMAIN-CONTAINING PROTEIN BET-1-RELATED"/>
    <property type="match status" value="1"/>
</dbReference>
<dbReference type="SUPFAM" id="SSF47370">
    <property type="entry name" value="Bromodomain"/>
    <property type="match status" value="1"/>
</dbReference>
<dbReference type="InterPro" id="IPR036427">
    <property type="entry name" value="Bromodomain-like_sf"/>
</dbReference>
<dbReference type="SMART" id="SM00297">
    <property type="entry name" value="BROMO"/>
    <property type="match status" value="1"/>
</dbReference>
<dbReference type="PROSITE" id="PS50014">
    <property type="entry name" value="BROMODOMAIN_2"/>
    <property type="match status" value="1"/>
</dbReference>
<feature type="compositionally biased region" description="Basic and acidic residues" evidence="3">
    <location>
        <begin position="256"/>
        <end position="266"/>
    </location>
</feature>
<dbReference type="GeneID" id="39581583"/>
<evidence type="ECO:0000256" key="2">
    <source>
        <dbReference type="PROSITE-ProRule" id="PRU00035"/>
    </source>
</evidence>
<reference evidence="6 7" key="1">
    <citation type="journal article" date="2018" name="Mol. Ecol.">
        <title>The obligate alkalophilic soda-lake fungus Sodiomyces alkalinus has shifted to a protein diet.</title>
        <authorList>
            <person name="Grum-Grzhimaylo A.A."/>
            <person name="Falkoski D.L."/>
            <person name="van den Heuvel J."/>
            <person name="Valero-Jimenez C.A."/>
            <person name="Min B."/>
            <person name="Choi I.G."/>
            <person name="Lipzen A."/>
            <person name="Daum C.G."/>
            <person name="Aanen D.K."/>
            <person name="Tsang A."/>
            <person name="Henrissat B."/>
            <person name="Bilanenko E.N."/>
            <person name="de Vries R.P."/>
            <person name="van Kan J.A.L."/>
            <person name="Grigoriev I.V."/>
            <person name="Debets A.J.M."/>
        </authorList>
    </citation>
    <scope>NUCLEOTIDE SEQUENCE [LARGE SCALE GENOMIC DNA]</scope>
    <source>
        <strain evidence="6 7">F11</strain>
    </source>
</reference>
<dbReference type="GO" id="GO:0006338">
    <property type="term" value="P:chromatin remodeling"/>
    <property type="evidence" value="ECO:0007669"/>
    <property type="project" value="TreeGrafter"/>
</dbReference>
<dbReference type="STRING" id="1314773.A0A3N2Q1E5"/>
<dbReference type="RefSeq" id="XP_028468389.1">
    <property type="nucleotide sequence ID" value="XM_028613105.1"/>
</dbReference>
<dbReference type="InterPro" id="IPR011333">
    <property type="entry name" value="SKP1/BTB/POZ_sf"/>
</dbReference>
<dbReference type="Pfam" id="PF00439">
    <property type="entry name" value="Bromodomain"/>
    <property type="match status" value="1"/>
</dbReference>
<sequence>MNANSPVPPRDSSLNIESSSAVTNGVINDTNKEKGKENEHPMPNKPFSWLDPHVQFVVIYVGQEEVPFGIQMDFICARSTFFRDRFKGSETPDSLEHIVKLPDTTPEVFGRVQNFLFTGQVVPEPDTTPSYEVLIGVWKLGHMLGIDGLCDKALNTMIECRRTTQRIPATPLLIQVWKDTPEGSSIRQLLLSWAAEYMRASDARAEFARSLPQEVLSELVVIMSSLDSAPPVQVASPAASPDADGTNPSLRKSVHYIEESDEEGRRGAKRLRRVSGAAGPSGASAPPTTERRSPAIRRAAKPIPKRRSGTGFAMTEDEITPEHRIEFCNNLLTKMLSGPGFWTRLVGPFRDAVDPEKDQVPDYFTKVKNPMDLMTVKAKMDRGEYKTDLEFAADVRLIFLNCYTYWKEGDPMWAACEKFQKTFEDKFSMMTRSILRLMRDRAERTERGEPMD</sequence>
<protein>
    <submittedName>
        <fullName evidence="6">Bromodomain-containing protein</fullName>
    </submittedName>
</protein>
<dbReference type="InterPro" id="IPR000210">
    <property type="entry name" value="BTB/POZ_dom"/>
</dbReference>
<dbReference type="Gene3D" id="3.30.710.10">
    <property type="entry name" value="Potassium Channel Kv1.1, Chain A"/>
    <property type="match status" value="1"/>
</dbReference>
<dbReference type="GO" id="GO:0006355">
    <property type="term" value="P:regulation of DNA-templated transcription"/>
    <property type="evidence" value="ECO:0007669"/>
    <property type="project" value="TreeGrafter"/>
</dbReference>
<evidence type="ECO:0000313" key="6">
    <source>
        <dbReference type="EMBL" id="ROT40583.1"/>
    </source>
</evidence>
<dbReference type="InterPro" id="IPR001487">
    <property type="entry name" value="Bromodomain"/>
</dbReference>
<proteinExistence type="predicted"/>
<dbReference type="PANTHER" id="PTHR22880">
    <property type="entry name" value="FALZ-RELATED BROMODOMAIN-CONTAINING PROTEINS"/>
    <property type="match status" value="1"/>
</dbReference>
<dbReference type="GO" id="GO:0000785">
    <property type="term" value="C:chromatin"/>
    <property type="evidence" value="ECO:0007669"/>
    <property type="project" value="TreeGrafter"/>
</dbReference>
<feature type="compositionally biased region" description="Polar residues" evidence="3">
    <location>
        <begin position="12"/>
        <end position="29"/>
    </location>
</feature>
<dbReference type="SUPFAM" id="SSF54695">
    <property type="entry name" value="POZ domain"/>
    <property type="match status" value="1"/>
</dbReference>
<feature type="compositionally biased region" description="Basic and acidic residues" evidence="3">
    <location>
        <begin position="30"/>
        <end position="42"/>
    </location>
</feature>
<dbReference type="EMBL" id="ML119052">
    <property type="protein sequence ID" value="ROT40583.1"/>
    <property type="molecule type" value="Genomic_DNA"/>
</dbReference>
<feature type="region of interest" description="Disordered" evidence="3">
    <location>
        <begin position="256"/>
        <end position="297"/>
    </location>
</feature>
<dbReference type="CDD" id="cd18186">
    <property type="entry name" value="BTB_POZ_ZBTB_KLHL-like"/>
    <property type="match status" value="1"/>
</dbReference>
<accession>A0A3N2Q1E5</accession>
<evidence type="ECO:0000256" key="3">
    <source>
        <dbReference type="SAM" id="MobiDB-lite"/>
    </source>
</evidence>
<dbReference type="PROSITE" id="PS50097">
    <property type="entry name" value="BTB"/>
    <property type="match status" value="1"/>
</dbReference>
<evidence type="ECO:0000313" key="7">
    <source>
        <dbReference type="Proteomes" id="UP000272025"/>
    </source>
</evidence>
<dbReference type="PRINTS" id="PR00503">
    <property type="entry name" value="BROMODOMAIN"/>
</dbReference>
<feature type="compositionally biased region" description="Low complexity" evidence="3">
    <location>
        <begin position="231"/>
        <end position="244"/>
    </location>
</feature>
<dbReference type="InterPro" id="IPR050935">
    <property type="entry name" value="Bromo_chromatin_reader"/>
</dbReference>
<dbReference type="Gene3D" id="1.20.920.10">
    <property type="entry name" value="Bromodomain-like"/>
    <property type="match status" value="1"/>
</dbReference>
<gene>
    <name evidence="6" type="ORF">SODALDRAFT_342957</name>
</gene>
<keyword evidence="7" id="KW-1185">Reference proteome</keyword>
<feature type="domain" description="Bromo" evidence="4">
    <location>
        <begin position="348"/>
        <end position="413"/>
    </location>
</feature>
<organism evidence="6 7">
    <name type="scientific">Sodiomyces alkalinus (strain CBS 110278 / VKM F-3762 / F11)</name>
    <name type="common">Alkaliphilic filamentous fungus</name>
    <dbReference type="NCBI Taxonomy" id="1314773"/>
    <lineage>
        <taxon>Eukaryota</taxon>
        <taxon>Fungi</taxon>
        <taxon>Dikarya</taxon>
        <taxon>Ascomycota</taxon>
        <taxon>Pezizomycotina</taxon>
        <taxon>Sordariomycetes</taxon>
        <taxon>Hypocreomycetidae</taxon>
        <taxon>Glomerellales</taxon>
        <taxon>Plectosphaerellaceae</taxon>
        <taxon>Sodiomyces</taxon>
    </lineage>
</organism>
<dbReference type="SMART" id="SM00225">
    <property type="entry name" value="BTB"/>
    <property type="match status" value="1"/>
</dbReference>
<feature type="region of interest" description="Disordered" evidence="3">
    <location>
        <begin position="231"/>
        <end position="250"/>
    </location>
</feature>
<dbReference type="GO" id="GO:0005634">
    <property type="term" value="C:nucleus"/>
    <property type="evidence" value="ECO:0007669"/>
    <property type="project" value="TreeGrafter"/>
</dbReference>
<keyword evidence="1 2" id="KW-0103">Bromodomain</keyword>
<feature type="region of interest" description="Disordered" evidence="3">
    <location>
        <begin position="1"/>
        <end position="46"/>
    </location>
</feature>
<name>A0A3N2Q1E5_SODAK</name>
<feature type="compositionally biased region" description="Low complexity" evidence="3">
    <location>
        <begin position="275"/>
        <end position="287"/>
    </location>
</feature>
<dbReference type="Proteomes" id="UP000272025">
    <property type="component" value="Unassembled WGS sequence"/>
</dbReference>
<evidence type="ECO:0000259" key="4">
    <source>
        <dbReference type="PROSITE" id="PS50014"/>
    </source>
</evidence>
<dbReference type="AlphaFoldDB" id="A0A3N2Q1E5"/>
<evidence type="ECO:0000259" key="5">
    <source>
        <dbReference type="PROSITE" id="PS50097"/>
    </source>
</evidence>
<feature type="domain" description="BTB" evidence="5">
    <location>
        <begin position="55"/>
        <end position="125"/>
    </location>
</feature>
<dbReference type="OrthoDB" id="21449at2759"/>